<dbReference type="EMBL" id="EF552206">
    <property type="protein sequence ID" value="ACB47085.1"/>
    <property type="molecule type" value="Genomic_DNA"/>
</dbReference>
<organism evidence="2">
    <name type="scientific">Micromonospora chersina</name>
    <dbReference type="NCBI Taxonomy" id="47854"/>
    <lineage>
        <taxon>Bacteria</taxon>
        <taxon>Bacillati</taxon>
        <taxon>Actinomycetota</taxon>
        <taxon>Actinomycetes</taxon>
        <taxon>Micromonosporales</taxon>
        <taxon>Micromonosporaceae</taxon>
        <taxon>Micromonospora</taxon>
    </lineage>
</organism>
<feature type="transmembrane region" description="Helical" evidence="1">
    <location>
        <begin position="117"/>
        <end position="136"/>
    </location>
</feature>
<keyword evidence="2" id="KW-0808">Transferase</keyword>
<feature type="transmembrane region" description="Helical" evidence="1">
    <location>
        <begin position="68"/>
        <end position="88"/>
    </location>
</feature>
<evidence type="ECO:0000256" key="1">
    <source>
        <dbReference type="SAM" id="Phobius"/>
    </source>
</evidence>
<dbReference type="AlphaFoldDB" id="B2BM70"/>
<accession>B2BM70</accession>
<feature type="transmembrane region" description="Helical" evidence="1">
    <location>
        <begin position="43"/>
        <end position="61"/>
    </location>
</feature>
<name>B2BM70_9ACTN</name>
<sequence>MGRMDTSDRSARGAGIAFDIAFALAAVLGMAFTAYMISDSWGGSYAVFDTAVAAVVSLLALGRRINRTWTAVAGLVVVAVAILVSQVADLPQEPSPIASLALAVLVASALRHLPTQWGWGIAAGGLAVILACWITGGFRAVAVMGTVAWLGAVAVGASMRGADASKRAAVERRRAAEEANRQWDPTRTF</sequence>
<proteinExistence type="predicted"/>
<protein>
    <submittedName>
        <fullName evidence="2">Putative 2-component system sensor kinase</fullName>
    </submittedName>
</protein>
<keyword evidence="1" id="KW-0812">Transmembrane</keyword>
<dbReference type="GO" id="GO:0016301">
    <property type="term" value="F:kinase activity"/>
    <property type="evidence" value="ECO:0007669"/>
    <property type="project" value="UniProtKB-KW"/>
</dbReference>
<reference evidence="2" key="1">
    <citation type="submission" date="2007-04" db="EMBL/GenBank/DDBJ databases">
        <authorList>
            <person name="Gao Q.-J."/>
            <person name="Thorson J.S."/>
        </authorList>
    </citation>
    <scope>NUCLEOTIDE SEQUENCE</scope>
    <source>
        <strain evidence="2">M956-1</strain>
    </source>
</reference>
<feature type="transmembrane region" description="Helical" evidence="1">
    <location>
        <begin position="12"/>
        <end position="37"/>
    </location>
</feature>
<keyword evidence="2" id="KW-0418">Kinase</keyword>
<reference evidence="2" key="2">
    <citation type="journal article" date="2008" name="FEMS Microbiol. Lett.">
        <title>The biosynthetic genes encoding for the production of the dynemicin enediyne core in Micromonospora chersina ATCC53710.</title>
        <authorList>
            <person name="Gao Q."/>
            <person name="Thorson J.S."/>
        </authorList>
    </citation>
    <scope>NUCLEOTIDE SEQUENCE</scope>
    <source>
        <strain evidence="2">M956-1</strain>
    </source>
</reference>
<keyword evidence="1" id="KW-0472">Membrane</keyword>
<keyword evidence="1" id="KW-1133">Transmembrane helix</keyword>
<evidence type="ECO:0000313" key="2">
    <source>
        <dbReference type="EMBL" id="ACB47085.1"/>
    </source>
</evidence>